<evidence type="ECO:0000256" key="2">
    <source>
        <dbReference type="ARBA" id="ARBA00022475"/>
    </source>
</evidence>
<reference evidence="11 12" key="1">
    <citation type="submission" date="2023-03" db="EMBL/GenBank/DDBJ databases">
        <title>High recombination rates correlate with genetic variation in Cardiocondyla obscurior ants.</title>
        <authorList>
            <person name="Errbii M."/>
        </authorList>
    </citation>
    <scope>NUCLEOTIDE SEQUENCE [LARGE SCALE GENOMIC DNA]</scope>
    <source>
        <strain evidence="11">Alpha-2009</strain>
        <tissue evidence="11">Whole body</tissue>
    </source>
</reference>
<dbReference type="Proteomes" id="UP001430953">
    <property type="component" value="Unassembled WGS sequence"/>
</dbReference>
<keyword evidence="4 10" id="KW-0812">Transmembrane</keyword>
<dbReference type="GO" id="GO:0004984">
    <property type="term" value="F:olfactory receptor activity"/>
    <property type="evidence" value="ECO:0007669"/>
    <property type="project" value="InterPro"/>
</dbReference>
<evidence type="ECO:0000256" key="6">
    <source>
        <dbReference type="ARBA" id="ARBA00022989"/>
    </source>
</evidence>
<feature type="transmembrane region" description="Helical" evidence="10">
    <location>
        <begin position="70"/>
        <end position="87"/>
    </location>
</feature>
<keyword evidence="7 10" id="KW-0472">Membrane</keyword>
<dbReference type="InterPro" id="IPR004117">
    <property type="entry name" value="7tm6_olfct_rcpt"/>
</dbReference>
<dbReference type="GO" id="GO:0007165">
    <property type="term" value="P:signal transduction"/>
    <property type="evidence" value="ECO:0007669"/>
    <property type="project" value="UniProtKB-KW"/>
</dbReference>
<feature type="transmembrane region" description="Helical" evidence="10">
    <location>
        <begin position="302"/>
        <end position="322"/>
    </location>
</feature>
<dbReference type="AlphaFoldDB" id="A0AAW2FHG0"/>
<comment type="caution">
    <text evidence="11">The sequence shown here is derived from an EMBL/GenBank/DDBJ whole genome shotgun (WGS) entry which is preliminary data.</text>
</comment>
<evidence type="ECO:0000256" key="7">
    <source>
        <dbReference type="ARBA" id="ARBA00023136"/>
    </source>
</evidence>
<proteinExistence type="inferred from homology"/>
<keyword evidence="2" id="KW-1003">Cell membrane</keyword>
<keyword evidence="8 10" id="KW-0675">Receptor</keyword>
<evidence type="ECO:0000256" key="5">
    <source>
        <dbReference type="ARBA" id="ARBA00022725"/>
    </source>
</evidence>
<evidence type="ECO:0000256" key="9">
    <source>
        <dbReference type="ARBA" id="ARBA00023224"/>
    </source>
</evidence>
<dbReference type="GO" id="GO:0005549">
    <property type="term" value="F:odorant binding"/>
    <property type="evidence" value="ECO:0007669"/>
    <property type="project" value="InterPro"/>
</dbReference>
<protein>
    <recommendedName>
        <fullName evidence="10">Odorant receptor</fullName>
    </recommendedName>
</protein>
<dbReference type="GO" id="GO:0005886">
    <property type="term" value="C:plasma membrane"/>
    <property type="evidence" value="ECO:0007669"/>
    <property type="project" value="UniProtKB-SubCell"/>
</dbReference>
<keyword evidence="5 10" id="KW-0552">Olfaction</keyword>
<dbReference type="PANTHER" id="PTHR21137">
    <property type="entry name" value="ODORANT RECEPTOR"/>
    <property type="match status" value="1"/>
</dbReference>
<comment type="subcellular location">
    <subcellularLocation>
        <location evidence="1 10">Cell membrane</location>
        <topology evidence="1 10">Multi-pass membrane protein</topology>
    </subcellularLocation>
</comment>
<accession>A0AAW2FHG0</accession>
<keyword evidence="6 10" id="KW-1133">Transmembrane helix</keyword>
<evidence type="ECO:0000313" key="11">
    <source>
        <dbReference type="EMBL" id="KAL0114650.1"/>
    </source>
</evidence>
<keyword evidence="9 10" id="KW-0807">Transducer</keyword>
<keyword evidence="12" id="KW-1185">Reference proteome</keyword>
<comment type="similarity">
    <text evidence="10">Belongs to the insect chemoreceptor superfamily. Heteromeric odorant receptor channel (TC 1.A.69) family.</text>
</comment>
<evidence type="ECO:0000313" key="12">
    <source>
        <dbReference type="Proteomes" id="UP001430953"/>
    </source>
</evidence>
<dbReference type="Pfam" id="PF02949">
    <property type="entry name" value="7tm_6"/>
    <property type="match status" value="1"/>
</dbReference>
<organism evidence="11 12">
    <name type="scientific">Cardiocondyla obscurior</name>
    <dbReference type="NCBI Taxonomy" id="286306"/>
    <lineage>
        <taxon>Eukaryota</taxon>
        <taxon>Metazoa</taxon>
        <taxon>Ecdysozoa</taxon>
        <taxon>Arthropoda</taxon>
        <taxon>Hexapoda</taxon>
        <taxon>Insecta</taxon>
        <taxon>Pterygota</taxon>
        <taxon>Neoptera</taxon>
        <taxon>Endopterygota</taxon>
        <taxon>Hymenoptera</taxon>
        <taxon>Apocrita</taxon>
        <taxon>Aculeata</taxon>
        <taxon>Formicoidea</taxon>
        <taxon>Formicidae</taxon>
        <taxon>Myrmicinae</taxon>
        <taxon>Cardiocondyla</taxon>
    </lineage>
</organism>
<evidence type="ECO:0000256" key="1">
    <source>
        <dbReference type="ARBA" id="ARBA00004651"/>
    </source>
</evidence>
<sequence>MDFNNVNLLNSRINVLSGNLLPIKADNSQFSVFARVHSAAVWLSQVVYIVALYAGMVVTPKEKSIKDGTVAVVISVEAAFMLTNLYSRKKLMREIIQIMNEILQSADDVMKDITKTALHPIITPFVIYGATSVLSITVWTGQPVMLALNQSDFYYTDYNLPAAFSAEPFSSRVFVSSTIIMTVGSVYLFLKKFGVDVYMMHLVLMLTAQYRYAAVKLTMLCNSLQNYDEESQKEHFRKENLRVKKELRKICHHLRTLLNMSFILKKLLSVNFSLLYVNNVFRFCFVGMLLSTVPSLSFSEAISIISYAMGSVMQFFVLCSSVQTLSDASTKITDQAFDEDWYHLEPSMKRTFMLLIMSNNLECKIAAIGKFNLSLPSFMTIMNQSYSIGLLFLKAS</sequence>
<evidence type="ECO:0000256" key="3">
    <source>
        <dbReference type="ARBA" id="ARBA00022606"/>
    </source>
</evidence>
<feature type="transmembrane region" description="Helical" evidence="10">
    <location>
        <begin position="125"/>
        <end position="149"/>
    </location>
</feature>
<feature type="transmembrane region" description="Helical" evidence="10">
    <location>
        <begin position="267"/>
        <end position="290"/>
    </location>
</feature>
<keyword evidence="3 10" id="KW-0716">Sensory transduction</keyword>
<name>A0AAW2FHG0_9HYME</name>
<evidence type="ECO:0000256" key="10">
    <source>
        <dbReference type="RuleBase" id="RU351113"/>
    </source>
</evidence>
<evidence type="ECO:0000256" key="4">
    <source>
        <dbReference type="ARBA" id="ARBA00022692"/>
    </source>
</evidence>
<gene>
    <name evidence="11" type="ORF">PUN28_011743</name>
</gene>
<dbReference type="PANTHER" id="PTHR21137:SF35">
    <property type="entry name" value="ODORANT RECEPTOR 19A-RELATED"/>
    <property type="match status" value="1"/>
</dbReference>
<feature type="transmembrane region" description="Helical" evidence="10">
    <location>
        <begin position="169"/>
        <end position="190"/>
    </location>
</feature>
<feature type="transmembrane region" description="Helical" evidence="10">
    <location>
        <begin position="39"/>
        <end position="58"/>
    </location>
</feature>
<comment type="caution">
    <text evidence="10">Lacks conserved residue(s) required for the propagation of feature annotation.</text>
</comment>
<evidence type="ECO:0000256" key="8">
    <source>
        <dbReference type="ARBA" id="ARBA00023170"/>
    </source>
</evidence>
<dbReference type="EMBL" id="JADYXP020000011">
    <property type="protein sequence ID" value="KAL0114650.1"/>
    <property type="molecule type" value="Genomic_DNA"/>
</dbReference>